<dbReference type="EMBL" id="MSFN02000001">
    <property type="protein sequence ID" value="PTU24158.1"/>
    <property type="molecule type" value="Genomic_DNA"/>
</dbReference>
<dbReference type="RefSeq" id="XP_040755550.1">
    <property type="nucleotide sequence ID" value="XM_040899535.1"/>
</dbReference>
<dbReference type="OrthoDB" id="5418029at2759"/>
<accession>A0A2T5M6J1</accession>
<gene>
    <name evidence="1" type="ORF">P175DRAFT_0527612</name>
</gene>
<proteinExistence type="predicted"/>
<dbReference type="Proteomes" id="UP000244073">
    <property type="component" value="Unassembled WGS sequence"/>
</dbReference>
<sequence>MAYINGIRSFAHLSTYHWGIALSYAEDALWLLRKADNHAEKYEWREAEAMANDGVEVLQKSVSELPSKTPVHGELTDGCDWPVCLEESLIREIASGWDIALR</sequence>
<dbReference type="VEuPathDB" id="FungiDB:P175DRAFT_0527612"/>
<organism evidence="1 2">
    <name type="scientific">Aspergillus ochraceoroseus IBT 24754</name>
    <dbReference type="NCBI Taxonomy" id="1392256"/>
    <lineage>
        <taxon>Eukaryota</taxon>
        <taxon>Fungi</taxon>
        <taxon>Dikarya</taxon>
        <taxon>Ascomycota</taxon>
        <taxon>Pezizomycotina</taxon>
        <taxon>Eurotiomycetes</taxon>
        <taxon>Eurotiomycetidae</taxon>
        <taxon>Eurotiales</taxon>
        <taxon>Aspergillaceae</taxon>
        <taxon>Aspergillus</taxon>
        <taxon>Aspergillus subgen. Nidulantes</taxon>
    </lineage>
</organism>
<name>A0A2T5M6J1_9EURO</name>
<reference evidence="1 2" key="1">
    <citation type="journal article" date="2018" name="Proc. Natl. Acad. Sci. U.S.A.">
        <title>Linking secondary metabolites to gene clusters through genome sequencing of six diverse Aspergillus species.</title>
        <authorList>
            <person name="Kaerboelling I."/>
            <person name="Vesth T.C."/>
            <person name="Frisvad J.C."/>
            <person name="Nybo J.L."/>
            <person name="Theobald S."/>
            <person name="Kuo A."/>
            <person name="Bowyer P."/>
            <person name="Matsuda Y."/>
            <person name="Mondo S."/>
            <person name="Lyhne E.K."/>
            <person name="Kogle M.E."/>
            <person name="Clum A."/>
            <person name="Lipzen A."/>
            <person name="Salamov A."/>
            <person name="Ngan C.Y."/>
            <person name="Daum C."/>
            <person name="Chiniquy J."/>
            <person name="Barry K."/>
            <person name="LaButti K."/>
            <person name="Haridas S."/>
            <person name="Simmons B.A."/>
            <person name="Magnuson J.K."/>
            <person name="Mortensen U.H."/>
            <person name="Larsen T.O."/>
            <person name="Grigoriev I.V."/>
            <person name="Baker S.E."/>
            <person name="Andersen M.R."/>
        </authorList>
    </citation>
    <scope>NUCLEOTIDE SEQUENCE [LARGE SCALE GENOMIC DNA]</scope>
    <source>
        <strain evidence="1 2">IBT 24754</strain>
    </source>
</reference>
<dbReference type="AlphaFoldDB" id="A0A2T5M6J1"/>
<comment type="caution">
    <text evidence="1">The sequence shown here is derived from an EMBL/GenBank/DDBJ whole genome shotgun (WGS) entry which is preliminary data.</text>
</comment>
<dbReference type="GeneID" id="63816417"/>
<evidence type="ECO:0000313" key="2">
    <source>
        <dbReference type="Proteomes" id="UP000244073"/>
    </source>
</evidence>
<evidence type="ECO:0000313" key="1">
    <source>
        <dbReference type="EMBL" id="PTU24158.1"/>
    </source>
</evidence>
<protein>
    <submittedName>
        <fullName evidence="1">Uncharacterized protein</fullName>
    </submittedName>
</protein>